<dbReference type="Pfam" id="PF18428">
    <property type="entry name" value="BRCT_3"/>
    <property type="match status" value="1"/>
</dbReference>
<reference evidence="2" key="1">
    <citation type="submission" date="2022-11" db="UniProtKB">
        <authorList>
            <consortium name="WormBaseParasite"/>
        </authorList>
    </citation>
    <scope>IDENTIFICATION</scope>
</reference>
<dbReference type="SUPFAM" id="SSF52113">
    <property type="entry name" value="BRCT domain"/>
    <property type="match status" value="1"/>
</dbReference>
<dbReference type="InterPro" id="IPR036420">
    <property type="entry name" value="BRCT_dom_sf"/>
</dbReference>
<proteinExistence type="predicted"/>
<dbReference type="WBParaSite" id="PSU_v2.g4078.t1">
    <property type="protein sequence ID" value="PSU_v2.g4078.t1"/>
    <property type="gene ID" value="PSU_v2.g4078"/>
</dbReference>
<protein>
    <submittedName>
        <fullName evidence="2">Uncharacterized protein</fullName>
    </submittedName>
</protein>
<dbReference type="CDD" id="cd17724">
    <property type="entry name" value="BRCT_p53bp1_rpt2"/>
    <property type="match status" value="1"/>
</dbReference>
<dbReference type="Proteomes" id="UP000887577">
    <property type="component" value="Unplaced"/>
</dbReference>
<dbReference type="AlphaFoldDB" id="A0A914YVA9"/>
<name>A0A914YVA9_9BILA</name>
<sequence length="100" mass="10903">MLPGNTPVDFRQIWGPMIVNLGGELVDNYPSEHEKAIEFFKTKNTTDYFVADDGATPQDLINAVIEGGAIAVTSEWVIQTVITGLLATTSGDESYMLHSK</sequence>
<dbReference type="Gene3D" id="3.40.50.10190">
    <property type="entry name" value="BRCT domain"/>
    <property type="match status" value="1"/>
</dbReference>
<organism evidence="1 2">
    <name type="scientific">Panagrolaimus superbus</name>
    <dbReference type="NCBI Taxonomy" id="310955"/>
    <lineage>
        <taxon>Eukaryota</taxon>
        <taxon>Metazoa</taxon>
        <taxon>Ecdysozoa</taxon>
        <taxon>Nematoda</taxon>
        <taxon>Chromadorea</taxon>
        <taxon>Rhabditida</taxon>
        <taxon>Tylenchina</taxon>
        <taxon>Panagrolaimomorpha</taxon>
        <taxon>Panagrolaimoidea</taxon>
        <taxon>Panagrolaimidae</taxon>
        <taxon>Panagrolaimus</taxon>
    </lineage>
</organism>
<keyword evidence="1" id="KW-1185">Reference proteome</keyword>
<evidence type="ECO:0000313" key="2">
    <source>
        <dbReference type="WBParaSite" id="PSU_v2.g4078.t1"/>
    </source>
</evidence>
<accession>A0A914YVA9</accession>
<evidence type="ECO:0000313" key="1">
    <source>
        <dbReference type="Proteomes" id="UP000887577"/>
    </source>
</evidence>
<dbReference type="InterPro" id="IPR047250">
    <property type="entry name" value="BRCT_p53bp1-like_rpt2"/>
</dbReference>